<dbReference type="Pfam" id="PF05859">
    <property type="entry name" value="Mis12"/>
    <property type="match status" value="1"/>
</dbReference>
<evidence type="ECO:0000313" key="11">
    <source>
        <dbReference type="Proteomes" id="UP000886523"/>
    </source>
</evidence>
<keyword evidence="7" id="KW-0175">Coiled coil</keyword>
<keyword evidence="9" id="KW-0137">Centromere</keyword>
<gene>
    <name evidence="10" type="ORF">BS47DRAFT_1342258</name>
</gene>
<dbReference type="Proteomes" id="UP000886523">
    <property type="component" value="Unassembled WGS sequence"/>
</dbReference>
<sequence length="262" mass="29897">MDPLTANLLVTEILGFSPQLLLDDLTNIPHNNVQLTVEAVETFLRAWVEKQDHSKRPAYDKELEEGLAALQTLLDSHSDRAFDLFEAWAWRNVFEIPPDIPIVMPHHEGLDLTITDEEERALYLELDLARKKLEATKRMELLLTKAVKASSQRRARAEKQVQDAEFLTSTEQLLSSIPLVTDLHHKVSQMTDTKKMKIPDDLPQFKIDPDKRLWEASQSGFLSWMTSRAIEITRGPSDVDMDMDIGDELPAAQFARKIAERA</sequence>
<evidence type="ECO:0000256" key="9">
    <source>
        <dbReference type="ARBA" id="ARBA00023328"/>
    </source>
</evidence>
<evidence type="ECO:0000256" key="8">
    <source>
        <dbReference type="ARBA" id="ARBA00023306"/>
    </source>
</evidence>
<comment type="subcellular location">
    <subcellularLocation>
        <location evidence="1">Chromosome</location>
        <location evidence="1">Centromere</location>
        <location evidence="1">Kinetochore</location>
    </subcellularLocation>
</comment>
<keyword evidence="11" id="KW-1185">Reference proteome</keyword>
<proteinExistence type="inferred from homology"/>
<comment type="similarity">
    <text evidence="2">Belongs to the mis12 family.</text>
</comment>
<dbReference type="GO" id="GO:0051382">
    <property type="term" value="P:kinetochore assembly"/>
    <property type="evidence" value="ECO:0007669"/>
    <property type="project" value="TreeGrafter"/>
</dbReference>
<reference evidence="10" key="1">
    <citation type="journal article" date="2020" name="Nat. Commun.">
        <title>Large-scale genome sequencing of mycorrhizal fungi provides insights into the early evolution of symbiotic traits.</title>
        <authorList>
            <person name="Miyauchi S."/>
            <person name="Kiss E."/>
            <person name="Kuo A."/>
            <person name="Drula E."/>
            <person name="Kohler A."/>
            <person name="Sanchez-Garcia M."/>
            <person name="Morin E."/>
            <person name="Andreopoulos B."/>
            <person name="Barry K.W."/>
            <person name="Bonito G."/>
            <person name="Buee M."/>
            <person name="Carver A."/>
            <person name="Chen C."/>
            <person name="Cichocki N."/>
            <person name="Clum A."/>
            <person name="Culley D."/>
            <person name="Crous P.W."/>
            <person name="Fauchery L."/>
            <person name="Girlanda M."/>
            <person name="Hayes R.D."/>
            <person name="Keri Z."/>
            <person name="LaButti K."/>
            <person name="Lipzen A."/>
            <person name="Lombard V."/>
            <person name="Magnuson J."/>
            <person name="Maillard F."/>
            <person name="Murat C."/>
            <person name="Nolan M."/>
            <person name="Ohm R.A."/>
            <person name="Pangilinan J."/>
            <person name="Pereira M.F."/>
            <person name="Perotto S."/>
            <person name="Peter M."/>
            <person name="Pfister S."/>
            <person name="Riley R."/>
            <person name="Sitrit Y."/>
            <person name="Stielow J.B."/>
            <person name="Szollosi G."/>
            <person name="Zifcakova L."/>
            <person name="Stursova M."/>
            <person name="Spatafora J.W."/>
            <person name="Tedersoo L."/>
            <person name="Vaario L.M."/>
            <person name="Yamada A."/>
            <person name="Yan M."/>
            <person name="Wang P."/>
            <person name="Xu J."/>
            <person name="Bruns T."/>
            <person name="Baldrian P."/>
            <person name="Vilgalys R."/>
            <person name="Dunand C."/>
            <person name="Henrissat B."/>
            <person name="Grigoriev I.V."/>
            <person name="Hibbett D."/>
            <person name="Nagy L.G."/>
            <person name="Martin F.M."/>
        </authorList>
    </citation>
    <scope>NUCLEOTIDE SEQUENCE</scope>
    <source>
        <strain evidence="10">UP504</strain>
    </source>
</reference>
<evidence type="ECO:0000256" key="4">
    <source>
        <dbReference type="ARBA" id="ARBA00022618"/>
    </source>
</evidence>
<evidence type="ECO:0000256" key="2">
    <source>
        <dbReference type="ARBA" id="ARBA00008643"/>
    </source>
</evidence>
<evidence type="ECO:0000256" key="3">
    <source>
        <dbReference type="ARBA" id="ARBA00022454"/>
    </source>
</evidence>
<dbReference type="AlphaFoldDB" id="A0A9P6DXQ5"/>
<dbReference type="GO" id="GO:0051301">
    <property type="term" value="P:cell division"/>
    <property type="evidence" value="ECO:0007669"/>
    <property type="project" value="UniProtKB-KW"/>
</dbReference>
<name>A0A9P6DXQ5_9AGAM</name>
<organism evidence="10 11">
    <name type="scientific">Hydnum rufescens UP504</name>
    <dbReference type="NCBI Taxonomy" id="1448309"/>
    <lineage>
        <taxon>Eukaryota</taxon>
        <taxon>Fungi</taxon>
        <taxon>Dikarya</taxon>
        <taxon>Basidiomycota</taxon>
        <taxon>Agaricomycotina</taxon>
        <taxon>Agaricomycetes</taxon>
        <taxon>Cantharellales</taxon>
        <taxon>Hydnaceae</taxon>
        <taxon>Hydnum</taxon>
    </lineage>
</organism>
<evidence type="ECO:0000256" key="5">
    <source>
        <dbReference type="ARBA" id="ARBA00022776"/>
    </source>
</evidence>
<dbReference type="GO" id="GO:0000444">
    <property type="term" value="C:MIS12/MIND type complex"/>
    <property type="evidence" value="ECO:0007669"/>
    <property type="project" value="TreeGrafter"/>
</dbReference>
<evidence type="ECO:0000256" key="1">
    <source>
        <dbReference type="ARBA" id="ARBA00004629"/>
    </source>
</evidence>
<dbReference type="PANTHER" id="PTHR14527">
    <property type="entry name" value="PROTEIN MIS12 HOMOLOG"/>
    <property type="match status" value="1"/>
</dbReference>
<evidence type="ECO:0000256" key="6">
    <source>
        <dbReference type="ARBA" id="ARBA00022838"/>
    </source>
</evidence>
<evidence type="ECO:0000313" key="10">
    <source>
        <dbReference type="EMBL" id="KAF9515109.1"/>
    </source>
</evidence>
<keyword evidence="6" id="KW-0995">Kinetochore</keyword>
<evidence type="ECO:0000256" key="7">
    <source>
        <dbReference type="ARBA" id="ARBA00023054"/>
    </source>
</evidence>
<keyword evidence="8" id="KW-0131">Cell cycle</keyword>
<comment type="caution">
    <text evidence="10">The sequence shown here is derived from an EMBL/GenBank/DDBJ whole genome shotgun (WGS) entry which is preliminary data.</text>
</comment>
<keyword evidence="3" id="KW-0158">Chromosome</keyword>
<dbReference type="InterPro" id="IPR008685">
    <property type="entry name" value="Centromere_Mis12"/>
</dbReference>
<dbReference type="GO" id="GO:0000070">
    <property type="term" value="P:mitotic sister chromatid segregation"/>
    <property type="evidence" value="ECO:0007669"/>
    <property type="project" value="TreeGrafter"/>
</dbReference>
<dbReference type="PANTHER" id="PTHR14527:SF2">
    <property type="entry name" value="PROTEIN MIS12 HOMOLOG"/>
    <property type="match status" value="1"/>
</dbReference>
<dbReference type="EMBL" id="MU128953">
    <property type="protein sequence ID" value="KAF9515109.1"/>
    <property type="molecule type" value="Genomic_DNA"/>
</dbReference>
<protein>
    <submittedName>
        <fullName evidence="10">Uncharacterized protein</fullName>
    </submittedName>
</protein>
<dbReference type="OrthoDB" id="1884855at2759"/>
<keyword evidence="4" id="KW-0132">Cell division</keyword>
<dbReference type="GO" id="GO:0005634">
    <property type="term" value="C:nucleus"/>
    <property type="evidence" value="ECO:0007669"/>
    <property type="project" value="InterPro"/>
</dbReference>
<accession>A0A9P6DXQ5</accession>
<keyword evidence="5" id="KW-0498">Mitosis</keyword>